<keyword evidence="2" id="KW-1185">Reference proteome</keyword>
<evidence type="ECO:0000313" key="2">
    <source>
        <dbReference type="Proteomes" id="UP001159363"/>
    </source>
</evidence>
<gene>
    <name evidence="1" type="ORF">PR048_020309</name>
</gene>
<dbReference type="EMBL" id="JARBHB010000007">
    <property type="protein sequence ID" value="KAJ8879701.1"/>
    <property type="molecule type" value="Genomic_DNA"/>
</dbReference>
<proteinExistence type="predicted"/>
<protein>
    <submittedName>
        <fullName evidence="1">Uncharacterized protein</fullName>
    </submittedName>
</protein>
<dbReference type="Proteomes" id="UP001159363">
    <property type="component" value="Chromosome 6"/>
</dbReference>
<name>A0ABQ9H5Y9_9NEOP</name>
<evidence type="ECO:0000313" key="1">
    <source>
        <dbReference type="EMBL" id="KAJ8879701.1"/>
    </source>
</evidence>
<organism evidence="1 2">
    <name type="scientific">Dryococelus australis</name>
    <dbReference type="NCBI Taxonomy" id="614101"/>
    <lineage>
        <taxon>Eukaryota</taxon>
        <taxon>Metazoa</taxon>
        <taxon>Ecdysozoa</taxon>
        <taxon>Arthropoda</taxon>
        <taxon>Hexapoda</taxon>
        <taxon>Insecta</taxon>
        <taxon>Pterygota</taxon>
        <taxon>Neoptera</taxon>
        <taxon>Polyneoptera</taxon>
        <taxon>Phasmatodea</taxon>
        <taxon>Verophasmatodea</taxon>
        <taxon>Anareolatae</taxon>
        <taxon>Phasmatidae</taxon>
        <taxon>Eurycanthinae</taxon>
        <taxon>Dryococelus</taxon>
    </lineage>
</organism>
<sequence>MVQPGIEEARLAVEAIDEDDGGHPLAAIVGSYIWKCATCTARYVTDTRGTMKFQCISVIKTRREHILLWKLIESLLTSKKHVRLIGDRDTSVHRKLIETLPCGPNLLVQKNICMKESFENVELRSLILQNLLRLRTAVTKAASYRKAQQVPHHKKKLRIDVPEMKADGIFREQSEADEDYGPDAAVSDMPLHQLEVAKETYVQKLTSECIEEKIIYIECRTRGQSSTHEKRLTASNFGRSVREPTFVVTTGTEWGLEHEHVALNELSKHLHMPFRRSGLIIHP</sequence>
<reference evidence="1 2" key="1">
    <citation type="submission" date="2023-02" db="EMBL/GenBank/DDBJ databases">
        <title>LHISI_Scaffold_Assembly.</title>
        <authorList>
            <person name="Stuart O.P."/>
            <person name="Cleave R."/>
            <person name="Magrath M.J.L."/>
            <person name="Mikheyev A.S."/>
        </authorList>
    </citation>
    <scope>NUCLEOTIDE SEQUENCE [LARGE SCALE GENOMIC DNA]</scope>
    <source>
        <strain evidence="1">Daus_M_001</strain>
        <tissue evidence="1">Leg muscle</tissue>
    </source>
</reference>
<comment type="caution">
    <text evidence="1">The sequence shown here is derived from an EMBL/GenBank/DDBJ whole genome shotgun (WGS) entry which is preliminary data.</text>
</comment>
<accession>A0ABQ9H5Y9</accession>